<sequence length="70" mass="7322">MPSKRTAPKPAAKPVTEPETVPAAPPAAEPEESGMVTVTREVNGHRLSTTGSSKAEANRTLDAYAKAHNL</sequence>
<evidence type="ECO:0000313" key="2">
    <source>
        <dbReference type="EMBL" id="MBB5361332.1"/>
    </source>
</evidence>
<gene>
    <name evidence="2" type="ORF">HNQ08_000403</name>
</gene>
<organism evidence="2 3">
    <name type="scientific">Deinococcus humi</name>
    <dbReference type="NCBI Taxonomy" id="662880"/>
    <lineage>
        <taxon>Bacteria</taxon>
        <taxon>Thermotogati</taxon>
        <taxon>Deinococcota</taxon>
        <taxon>Deinococci</taxon>
        <taxon>Deinococcales</taxon>
        <taxon>Deinococcaceae</taxon>
        <taxon>Deinococcus</taxon>
    </lineage>
</organism>
<proteinExistence type="predicted"/>
<protein>
    <submittedName>
        <fullName evidence="2">Uncharacterized protein</fullName>
    </submittedName>
</protein>
<evidence type="ECO:0000256" key="1">
    <source>
        <dbReference type="SAM" id="MobiDB-lite"/>
    </source>
</evidence>
<comment type="caution">
    <text evidence="2">The sequence shown here is derived from an EMBL/GenBank/DDBJ whole genome shotgun (WGS) entry which is preliminary data.</text>
</comment>
<feature type="region of interest" description="Disordered" evidence="1">
    <location>
        <begin position="1"/>
        <end position="35"/>
    </location>
</feature>
<dbReference type="Proteomes" id="UP000552709">
    <property type="component" value="Unassembled WGS sequence"/>
</dbReference>
<keyword evidence="3" id="KW-1185">Reference proteome</keyword>
<dbReference type="RefSeq" id="WP_184127417.1">
    <property type="nucleotide sequence ID" value="NZ_JACHFL010000001.1"/>
</dbReference>
<dbReference type="EMBL" id="JACHFL010000001">
    <property type="protein sequence ID" value="MBB5361332.1"/>
    <property type="molecule type" value="Genomic_DNA"/>
</dbReference>
<evidence type="ECO:0000313" key="3">
    <source>
        <dbReference type="Proteomes" id="UP000552709"/>
    </source>
</evidence>
<accession>A0A7W8JQF9</accession>
<reference evidence="2 3" key="1">
    <citation type="submission" date="2020-08" db="EMBL/GenBank/DDBJ databases">
        <title>Genomic Encyclopedia of Type Strains, Phase IV (KMG-IV): sequencing the most valuable type-strain genomes for metagenomic binning, comparative biology and taxonomic classification.</title>
        <authorList>
            <person name="Goeker M."/>
        </authorList>
    </citation>
    <scope>NUCLEOTIDE SEQUENCE [LARGE SCALE GENOMIC DNA]</scope>
    <source>
        <strain evidence="2 3">DSM 27939</strain>
    </source>
</reference>
<dbReference type="AlphaFoldDB" id="A0A7W8JQF9"/>
<name>A0A7W8JQF9_9DEIO</name>